<dbReference type="Pfam" id="PF04539">
    <property type="entry name" value="Sigma70_r3"/>
    <property type="match status" value="1"/>
</dbReference>
<dbReference type="InterPro" id="IPR007627">
    <property type="entry name" value="RNA_pol_sigma70_r2"/>
</dbReference>
<dbReference type="InterPro" id="IPR001387">
    <property type="entry name" value="Cro/C1-type_HTH"/>
</dbReference>
<dbReference type="CDD" id="cd06171">
    <property type="entry name" value="Sigma70_r4"/>
    <property type="match status" value="1"/>
</dbReference>
<dbReference type="Pfam" id="PF04542">
    <property type="entry name" value="Sigma70_r2"/>
    <property type="match status" value="1"/>
</dbReference>
<dbReference type="Pfam" id="PF04545">
    <property type="entry name" value="Sigma70_r4"/>
    <property type="match status" value="1"/>
</dbReference>
<feature type="domain" description="HTH cro/C1-type" evidence="5">
    <location>
        <begin position="226"/>
        <end position="245"/>
    </location>
</feature>
<dbReference type="PANTHER" id="PTHR30385:SF4">
    <property type="entry name" value="RNA POLYMERASE SIGMA-E FACTOR"/>
    <property type="match status" value="1"/>
</dbReference>
<dbReference type="STRING" id="1005945.SAMN05216561_104283"/>
<dbReference type="NCBIfam" id="TIGR02937">
    <property type="entry name" value="sigma70-ECF"/>
    <property type="match status" value="1"/>
</dbReference>
<dbReference type="OrthoDB" id="9804285at2"/>
<accession>A0A1I3F9E7</accession>
<dbReference type="InterPro" id="IPR014284">
    <property type="entry name" value="RNA_pol_sigma-70_dom"/>
</dbReference>
<keyword evidence="3" id="KW-0238">DNA-binding</keyword>
<dbReference type="GO" id="GO:0006352">
    <property type="term" value="P:DNA-templated transcription initiation"/>
    <property type="evidence" value="ECO:0007669"/>
    <property type="project" value="InterPro"/>
</dbReference>
<dbReference type="Gene3D" id="1.20.120.1810">
    <property type="match status" value="1"/>
</dbReference>
<name>A0A1I3F9E7_9ACTN</name>
<evidence type="ECO:0000256" key="3">
    <source>
        <dbReference type="ARBA" id="ARBA00023125"/>
    </source>
</evidence>
<dbReference type="Proteomes" id="UP000198649">
    <property type="component" value="Unassembled WGS sequence"/>
</dbReference>
<proteinExistence type="predicted"/>
<dbReference type="Gene3D" id="1.10.10.10">
    <property type="entry name" value="Winged helix-like DNA-binding domain superfamily/Winged helix DNA-binding domain"/>
    <property type="match status" value="2"/>
</dbReference>
<evidence type="ECO:0000256" key="4">
    <source>
        <dbReference type="ARBA" id="ARBA00023163"/>
    </source>
</evidence>
<dbReference type="RefSeq" id="WP_091111663.1">
    <property type="nucleotide sequence ID" value="NZ_BKAF01000009.1"/>
</dbReference>
<evidence type="ECO:0000256" key="1">
    <source>
        <dbReference type="ARBA" id="ARBA00023015"/>
    </source>
</evidence>
<dbReference type="InterPro" id="IPR013325">
    <property type="entry name" value="RNA_pol_sigma_r2"/>
</dbReference>
<evidence type="ECO:0000259" key="5">
    <source>
        <dbReference type="PROSITE" id="PS50943"/>
    </source>
</evidence>
<evidence type="ECO:0000256" key="2">
    <source>
        <dbReference type="ARBA" id="ARBA00023082"/>
    </source>
</evidence>
<dbReference type="GO" id="GO:0016987">
    <property type="term" value="F:sigma factor activity"/>
    <property type="evidence" value="ECO:0007669"/>
    <property type="project" value="UniProtKB-KW"/>
</dbReference>
<keyword evidence="4" id="KW-0804">Transcription</keyword>
<dbReference type="SUPFAM" id="SSF88659">
    <property type="entry name" value="Sigma3 and sigma4 domains of RNA polymerase sigma factors"/>
    <property type="match status" value="2"/>
</dbReference>
<organism evidence="6 7">
    <name type="scientific">Nocardioides psychrotolerans</name>
    <dbReference type="NCBI Taxonomy" id="1005945"/>
    <lineage>
        <taxon>Bacteria</taxon>
        <taxon>Bacillati</taxon>
        <taxon>Actinomycetota</taxon>
        <taxon>Actinomycetes</taxon>
        <taxon>Propionibacteriales</taxon>
        <taxon>Nocardioidaceae</taxon>
        <taxon>Nocardioides</taxon>
    </lineage>
</organism>
<dbReference type="InterPro" id="IPR036388">
    <property type="entry name" value="WH-like_DNA-bd_sf"/>
</dbReference>
<keyword evidence="7" id="KW-1185">Reference proteome</keyword>
<reference evidence="6 7" key="1">
    <citation type="submission" date="2016-10" db="EMBL/GenBank/DDBJ databases">
        <authorList>
            <person name="de Groot N.N."/>
        </authorList>
    </citation>
    <scope>NUCLEOTIDE SEQUENCE [LARGE SCALE GENOMIC DNA]</scope>
    <source>
        <strain evidence="6 7">CGMCC 1.11156</strain>
    </source>
</reference>
<sequence length="266" mass="29942">MTVTTMPGRPVPRDVRSSETARLFALLPQEEGVERTDILDQVVVLNIQVAHAIARRYQNRGIAIEDLEQVACLALVRAAQKFDCARERDFLSYAVPTMTGEVKRYFRDHGWTIRPPRRIQEIQSRVLEAYKQGTTHGRPPTPLEISKRLDLKIDDVVEALGANVCFQPISIDQAVEADSLESLSDFLMTDDDRAVDAVDARSVLANPLRHLEPEDRRLLAMTYSEGLTQQQIGEALGVTQMTISRRLARILARLRDELGVELPFVA</sequence>
<dbReference type="InterPro" id="IPR013324">
    <property type="entry name" value="RNA_pol_sigma_r3/r4-like"/>
</dbReference>
<keyword evidence="2" id="KW-0731">Sigma factor</keyword>
<dbReference type="SUPFAM" id="SSF88946">
    <property type="entry name" value="Sigma2 domain of RNA polymerase sigma factors"/>
    <property type="match status" value="1"/>
</dbReference>
<keyword evidence="1" id="KW-0805">Transcription regulation</keyword>
<evidence type="ECO:0000313" key="7">
    <source>
        <dbReference type="Proteomes" id="UP000198649"/>
    </source>
</evidence>
<dbReference type="AlphaFoldDB" id="A0A1I3F9E7"/>
<evidence type="ECO:0000313" key="6">
    <source>
        <dbReference type="EMBL" id="SFI07825.1"/>
    </source>
</evidence>
<dbReference type="PANTHER" id="PTHR30385">
    <property type="entry name" value="SIGMA FACTOR F FLAGELLAR"/>
    <property type="match status" value="1"/>
</dbReference>
<dbReference type="InterPro" id="IPR007630">
    <property type="entry name" value="RNA_pol_sigma70_r4"/>
</dbReference>
<dbReference type="InterPro" id="IPR007624">
    <property type="entry name" value="RNA_pol_sigma70_r3"/>
</dbReference>
<dbReference type="EMBL" id="FOQG01000004">
    <property type="protein sequence ID" value="SFI07825.1"/>
    <property type="molecule type" value="Genomic_DNA"/>
</dbReference>
<dbReference type="PROSITE" id="PS50943">
    <property type="entry name" value="HTH_CROC1"/>
    <property type="match status" value="1"/>
</dbReference>
<gene>
    <name evidence="6" type="ORF">SAMN05216561_104283</name>
</gene>
<dbReference type="GO" id="GO:0003677">
    <property type="term" value="F:DNA binding"/>
    <property type="evidence" value="ECO:0007669"/>
    <property type="project" value="UniProtKB-KW"/>
</dbReference>
<protein>
    <submittedName>
        <fullName evidence="6">RNA polymerase sigma-B factor</fullName>
    </submittedName>
</protein>